<dbReference type="Proteomes" id="UP000050525">
    <property type="component" value="Unassembled WGS sequence"/>
</dbReference>
<evidence type="ECO:0000313" key="2">
    <source>
        <dbReference type="Proteomes" id="UP000050525"/>
    </source>
</evidence>
<reference evidence="1 2" key="1">
    <citation type="journal article" date="2012" name="Genome Biol.">
        <title>Sequencing three crocodilian genomes to illuminate the evolution of archosaurs and amniotes.</title>
        <authorList>
            <person name="St John J.A."/>
            <person name="Braun E.L."/>
            <person name="Isberg S.R."/>
            <person name="Miles L.G."/>
            <person name="Chong A.Y."/>
            <person name="Gongora J."/>
            <person name="Dalzell P."/>
            <person name="Moran C."/>
            <person name="Bed'hom B."/>
            <person name="Abzhanov A."/>
            <person name="Burgess S.C."/>
            <person name="Cooksey A.M."/>
            <person name="Castoe T.A."/>
            <person name="Crawford N.G."/>
            <person name="Densmore L.D."/>
            <person name="Drew J.C."/>
            <person name="Edwards S.V."/>
            <person name="Faircloth B.C."/>
            <person name="Fujita M.K."/>
            <person name="Greenwold M.J."/>
            <person name="Hoffmann F.G."/>
            <person name="Howard J.M."/>
            <person name="Iguchi T."/>
            <person name="Janes D.E."/>
            <person name="Khan S.Y."/>
            <person name="Kohno S."/>
            <person name="de Koning A.J."/>
            <person name="Lance S.L."/>
            <person name="McCarthy F.M."/>
            <person name="McCormack J.E."/>
            <person name="Merchant M.E."/>
            <person name="Peterson D.G."/>
            <person name="Pollock D.D."/>
            <person name="Pourmand N."/>
            <person name="Raney B.J."/>
            <person name="Roessler K.A."/>
            <person name="Sanford J.R."/>
            <person name="Sawyer R.H."/>
            <person name="Schmidt C.J."/>
            <person name="Triplett E.W."/>
            <person name="Tuberville T.D."/>
            <person name="Venegas-Anaya M."/>
            <person name="Howard J.T."/>
            <person name="Jarvis E.D."/>
            <person name="Guillette L.J.Jr."/>
            <person name="Glenn T.C."/>
            <person name="Green R.E."/>
            <person name="Ray D.A."/>
        </authorList>
    </citation>
    <scope>NUCLEOTIDE SEQUENCE [LARGE SCALE GENOMIC DNA]</scope>
    <source>
        <strain evidence="1">KSC_2009_1</strain>
    </source>
</reference>
<proteinExistence type="predicted"/>
<sequence>MLCYPSTARLQEPPSSAFLPEIHQNSAWGRQLVGVLVIMLSSLEISLSLPLKEEIKATTNTVEENKRKISINQPRFKH</sequence>
<keyword evidence="2" id="KW-1185">Reference proteome</keyword>
<gene>
    <name evidence="1" type="ORF">Y1Q_0000054</name>
</gene>
<comment type="caution">
    <text evidence="1">The sequence shown here is derived from an EMBL/GenBank/DDBJ whole genome shotgun (WGS) entry which is preliminary data.</text>
</comment>
<name>A0A151NTZ2_ALLMI</name>
<protein>
    <submittedName>
        <fullName evidence="1">Uncharacterized protein</fullName>
    </submittedName>
</protein>
<dbReference type="AlphaFoldDB" id="A0A151NTZ2"/>
<dbReference type="EMBL" id="AKHW03002066">
    <property type="protein sequence ID" value="KYO40213.1"/>
    <property type="molecule type" value="Genomic_DNA"/>
</dbReference>
<accession>A0A151NTZ2</accession>
<evidence type="ECO:0000313" key="1">
    <source>
        <dbReference type="EMBL" id="KYO40213.1"/>
    </source>
</evidence>
<organism evidence="1 2">
    <name type="scientific">Alligator mississippiensis</name>
    <name type="common">American alligator</name>
    <dbReference type="NCBI Taxonomy" id="8496"/>
    <lineage>
        <taxon>Eukaryota</taxon>
        <taxon>Metazoa</taxon>
        <taxon>Chordata</taxon>
        <taxon>Craniata</taxon>
        <taxon>Vertebrata</taxon>
        <taxon>Euteleostomi</taxon>
        <taxon>Archelosauria</taxon>
        <taxon>Archosauria</taxon>
        <taxon>Crocodylia</taxon>
        <taxon>Alligatoridae</taxon>
        <taxon>Alligatorinae</taxon>
        <taxon>Alligator</taxon>
    </lineage>
</organism>